<evidence type="ECO:0000313" key="1">
    <source>
        <dbReference type="EMBL" id="EZP81494.1"/>
    </source>
</evidence>
<comment type="caution">
    <text evidence="1">The sequence shown here is derived from an EMBL/GenBank/DDBJ whole genome shotgun (WGS) entry which is preliminary data.</text>
</comment>
<gene>
    <name evidence="1" type="ORF">BV97_02712</name>
</gene>
<dbReference type="PATRIC" id="fig|158500.4.peg.2774"/>
<sequence>MGFLNWALGLFSGSSWSADEPMAINPASGLPMMGGVDAAGNPFGTDHHQSADAHRWDDNWNDHWRWNDDFHHHFDHTSSQIGSWDDHA</sequence>
<evidence type="ECO:0000313" key="2">
    <source>
        <dbReference type="Proteomes" id="UP000024329"/>
    </source>
</evidence>
<reference evidence="1 2" key="1">
    <citation type="submission" date="2014-03" db="EMBL/GenBank/DDBJ databases">
        <title>Whole genome sequence of Novosphingobium resinovorum KF1.</title>
        <authorList>
            <person name="Gan H.M."/>
            <person name="Gan H.Y."/>
            <person name="Chew T.H."/>
            <person name="Savka M.A."/>
        </authorList>
    </citation>
    <scope>NUCLEOTIDE SEQUENCE [LARGE SCALE GENOMIC DNA]</scope>
    <source>
        <strain evidence="1 2">KF1</strain>
    </source>
</reference>
<dbReference type="Proteomes" id="UP000024329">
    <property type="component" value="Unassembled WGS sequence"/>
</dbReference>
<dbReference type="AlphaFoldDB" id="A0A031JX35"/>
<protein>
    <submittedName>
        <fullName evidence="1">Uncharacterized protein</fullName>
    </submittedName>
</protein>
<proteinExistence type="predicted"/>
<name>A0A031JX35_9SPHN</name>
<dbReference type="EMBL" id="JFYZ01000012">
    <property type="protein sequence ID" value="EZP81494.1"/>
    <property type="molecule type" value="Genomic_DNA"/>
</dbReference>
<accession>A0A031JX35</accession>
<organism evidence="1 2">
    <name type="scientific">Novosphingobium resinovorum</name>
    <dbReference type="NCBI Taxonomy" id="158500"/>
    <lineage>
        <taxon>Bacteria</taxon>
        <taxon>Pseudomonadati</taxon>
        <taxon>Pseudomonadota</taxon>
        <taxon>Alphaproteobacteria</taxon>
        <taxon>Sphingomonadales</taxon>
        <taxon>Sphingomonadaceae</taxon>
        <taxon>Novosphingobium</taxon>
    </lineage>
</organism>
<dbReference type="RefSeq" id="WP_155986274.1">
    <property type="nucleotide sequence ID" value="NZ_JFYZ01000012.1"/>
</dbReference>